<dbReference type="InterPro" id="IPR001251">
    <property type="entry name" value="CRAL-TRIO_dom"/>
</dbReference>
<dbReference type="PANTHER" id="PTHR10174">
    <property type="entry name" value="ALPHA-TOCOPHEROL TRANSFER PROTEIN-RELATED"/>
    <property type="match status" value="1"/>
</dbReference>
<dbReference type="EnsemblMetazoa" id="AALB004521-RA">
    <property type="protein sequence ID" value="AALB004521-PA"/>
    <property type="gene ID" value="AALB004521"/>
</dbReference>
<feature type="domain" description="CRAL-TRIO" evidence="1">
    <location>
        <begin position="121"/>
        <end position="269"/>
    </location>
</feature>
<reference evidence="2" key="2">
    <citation type="submission" date="2022-08" db="UniProtKB">
        <authorList>
            <consortium name="EnsemblMetazoa"/>
        </authorList>
    </citation>
    <scope>IDENTIFICATION</scope>
    <source>
        <strain evidence="2">STECLA/ALBI9_A</strain>
    </source>
</reference>
<dbReference type="CDD" id="cd00170">
    <property type="entry name" value="SEC14"/>
    <property type="match status" value="2"/>
</dbReference>
<dbReference type="VEuPathDB" id="VectorBase:AALB004521"/>
<dbReference type="GO" id="GO:1902936">
    <property type="term" value="F:phosphatidylinositol bisphosphate binding"/>
    <property type="evidence" value="ECO:0007669"/>
    <property type="project" value="TreeGrafter"/>
</dbReference>
<dbReference type="VEuPathDB" id="VectorBase:AALB20_034238"/>
<dbReference type="PRINTS" id="PR00180">
    <property type="entry name" value="CRETINALDHBP"/>
</dbReference>
<dbReference type="SMART" id="SM01100">
    <property type="entry name" value="CRAL_TRIO_N"/>
    <property type="match status" value="2"/>
</dbReference>
<dbReference type="Gene3D" id="1.20.5.1200">
    <property type="entry name" value="Alpha-tocopherol transfer"/>
    <property type="match status" value="2"/>
</dbReference>
<dbReference type="GO" id="GO:0016020">
    <property type="term" value="C:membrane"/>
    <property type="evidence" value="ECO:0007669"/>
    <property type="project" value="TreeGrafter"/>
</dbReference>
<dbReference type="Pfam" id="PF00650">
    <property type="entry name" value="CRAL_TRIO"/>
    <property type="match status" value="2"/>
</dbReference>
<proteinExistence type="predicted"/>
<dbReference type="InterPro" id="IPR036273">
    <property type="entry name" value="CRAL/TRIO_N_dom_sf"/>
</dbReference>
<dbReference type="Gene3D" id="3.40.525.10">
    <property type="entry name" value="CRAL-TRIO lipid binding domain"/>
    <property type="match status" value="2"/>
</dbReference>
<organism evidence="2 3">
    <name type="scientific">Anopheles albimanus</name>
    <name type="common">New world malaria mosquito</name>
    <dbReference type="NCBI Taxonomy" id="7167"/>
    <lineage>
        <taxon>Eukaryota</taxon>
        <taxon>Metazoa</taxon>
        <taxon>Ecdysozoa</taxon>
        <taxon>Arthropoda</taxon>
        <taxon>Hexapoda</taxon>
        <taxon>Insecta</taxon>
        <taxon>Pterygota</taxon>
        <taxon>Neoptera</taxon>
        <taxon>Endopterygota</taxon>
        <taxon>Diptera</taxon>
        <taxon>Nematocera</taxon>
        <taxon>Culicoidea</taxon>
        <taxon>Culicidae</taxon>
        <taxon>Anophelinae</taxon>
        <taxon>Anopheles</taxon>
    </lineage>
</organism>
<name>A0A182FDD4_ANOAL</name>
<evidence type="ECO:0000313" key="2">
    <source>
        <dbReference type="EnsemblMetazoa" id="AALB004521-PA"/>
    </source>
</evidence>
<keyword evidence="3" id="KW-1185">Reference proteome</keyword>
<accession>A0A182FDD4</accession>
<sequence>MTITTYGVDKCPDKFDEYRCTLPERYRKLAKEQLREDELIRKQALDQMRQWIAKHPYIRRCRTDAVFLLRFLRQRKFSIPKACEMLERYLALRQSFPHWFQGLDPCEQTMQTMGDEDVFHVLGFDAKGQIVILIKSRNFRVDKYDLVDLIRFMHMNVEVLSCDEMVQVAGVVLVVDCHEATMAHFTLFRLSEMRHIGPYINQLLPIRCREIHVIRLPKVAASIVDLLFTYISPKLKHRFFFHKTMNEAVKHLGKELLPCEYTNESEDPKSLTHVFAKRLYDGRDQLRSLDNMEIDIAKFSSVWNKSQTNGYAPGGIDAGMVGSFRQVTDDHPRTLTLQSFAAMERGQSYFSCAGVSASKLSDQLDDIARQELREEERLREQSLERMREWIRQNGRIRRCRTDDRFLLRFLRVRKYSVPGACEMLERYLKMRQTYPRWFARLDPDDGDLAAVLDDCCLSPIGRDPATGRIVVFGVVRNFNAGRFNSDMMIRLNMLVAEALLEEEANQIAGFTHIFDNGGMTMAHVTCWTLDNLAGYLRSVISCVPVRLKENHFVSVPTFAAQISKYCLSFASDKLRSRIHCHTTVEELRAKVAPELLPLDYGGKGPSLKELNGRFREYLSTKRKALLELDDMEIDMKDPREPDGGHEDTAGGELVAEGAIGSFRQLSID</sequence>
<dbReference type="STRING" id="7167.A0A182FDD4"/>
<dbReference type="InterPro" id="IPR036865">
    <property type="entry name" value="CRAL-TRIO_dom_sf"/>
</dbReference>
<dbReference type="SUPFAM" id="SSF46938">
    <property type="entry name" value="CRAL/TRIO N-terminal domain"/>
    <property type="match status" value="2"/>
</dbReference>
<reference evidence="2 3" key="1">
    <citation type="journal article" date="2017" name="G3 (Bethesda)">
        <title>The Physical Genome Mapping of Anopheles albimanus Corrected Scaffold Misassemblies and Identified Interarm Rearrangements in Genus Anopheles.</title>
        <authorList>
            <person name="Artemov G.N."/>
            <person name="Peery A.N."/>
            <person name="Jiang X."/>
            <person name="Tu Z."/>
            <person name="Stegniy V.N."/>
            <person name="Sharakhova M.V."/>
            <person name="Sharakhov I.V."/>
        </authorList>
    </citation>
    <scope>NUCLEOTIDE SEQUENCE [LARGE SCALE GENOMIC DNA]</scope>
    <source>
        <strain evidence="2 3">ALBI9_A</strain>
    </source>
</reference>
<dbReference type="SUPFAM" id="SSF52087">
    <property type="entry name" value="CRAL/TRIO domain"/>
    <property type="match status" value="2"/>
</dbReference>
<dbReference type="Gene3D" id="1.10.8.20">
    <property type="entry name" value="N-terminal domain of phosphatidylinositol transfer protein sec14p"/>
    <property type="match status" value="2"/>
</dbReference>
<dbReference type="AlphaFoldDB" id="A0A182FDD4"/>
<protein>
    <recommendedName>
        <fullName evidence="1">CRAL-TRIO domain-containing protein</fullName>
    </recommendedName>
</protein>
<evidence type="ECO:0000259" key="1">
    <source>
        <dbReference type="PROSITE" id="PS50191"/>
    </source>
</evidence>
<feature type="domain" description="CRAL-TRIO" evidence="1">
    <location>
        <begin position="460"/>
        <end position="608"/>
    </location>
</feature>
<dbReference type="InterPro" id="IPR011074">
    <property type="entry name" value="CRAL/TRIO_N_dom"/>
</dbReference>
<dbReference type="PROSITE" id="PS50191">
    <property type="entry name" value="CRAL_TRIO"/>
    <property type="match status" value="2"/>
</dbReference>
<evidence type="ECO:0000313" key="3">
    <source>
        <dbReference type="Proteomes" id="UP000069272"/>
    </source>
</evidence>
<dbReference type="PANTHER" id="PTHR10174:SF166">
    <property type="entry name" value="LD40136P"/>
    <property type="match status" value="1"/>
</dbReference>
<dbReference type="VEuPathDB" id="VectorBase:AALB20_027348"/>
<dbReference type="Proteomes" id="UP000069272">
    <property type="component" value="Chromosome 3L"/>
</dbReference>